<comment type="catalytic activity">
    <reaction evidence="7 9">
        <text>a hydroperoxide + [thioredoxin]-dithiol = an alcohol + [thioredoxin]-disulfide + H2O</text>
        <dbReference type="Rhea" id="RHEA:62620"/>
        <dbReference type="Rhea" id="RHEA-COMP:10698"/>
        <dbReference type="Rhea" id="RHEA-COMP:10700"/>
        <dbReference type="ChEBI" id="CHEBI:15377"/>
        <dbReference type="ChEBI" id="CHEBI:29950"/>
        <dbReference type="ChEBI" id="CHEBI:30879"/>
        <dbReference type="ChEBI" id="CHEBI:35924"/>
        <dbReference type="ChEBI" id="CHEBI:50058"/>
        <dbReference type="EC" id="1.11.1.24"/>
    </reaction>
</comment>
<organism evidence="11 12">
    <name type="scientific">Patella caerulea</name>
    <name type="common">Rayed Mediterranean limpet</name>
    <dbReference type="NCBI Taxonomy" id="87958"/>
    <lineage>
        <taxon>Eukaryota</taxon>
        <taxon>Metazoa</taxon>
        <taxon>Spiralia</taxon>
        <taxon>Lophotrochozoa</taxon>
        <taxon>Mollusca</taxon>
        <taxon>Gastropoda</taxon>
        <taxon>Patellogastropoda</taxon>
        <taxon>Patelloidea</taxon>
        <taxon>Patellidae</taxon>
        <taxon>Patella</taxon>
    </lineage>
</organism>
<dbReference type="GO" id="GO:0005739">
    <property type="term" value="C:mitochondrion"/>
    <property type="evidence" value="ECO:0007669"/>
    <property type="project" value="TreeGrafter"/>
</dbReference>
<dbReference type="GO" id="GO:0042744">
    <property type="term" value="P:hydrogen peroxide catabolic process"/>
    <property type="evidence" value="ECO:0007669"/>
    <property type="project" value="TreeGrafter"/>
</dbReference>
<dbReference type="CDD" id="cd03013">
    <property type="entry name" value="PRX5_like"/>
    <property type="match status" value="1"/>
</dbReference>
<sequence length="191" mass="20212">MQAIRSLLNKSLTIAGSGPCRSRLLSTTSVVNMPIQVGNPIPSVDLYEGDPGTKVNTGELFANGKSVIFAVPGAFTPTCSKDHLPGYLENFEKFKSKGVDRVVCISVNDPFVMAAWGKNLQADGKIRMLADTCGDFSKKVDLTVDLAAVLGSVRSKRYAMVVTDGKVTALQVEPDGTGLSCSAAKDILSVI</sequence>
<evidence type="ECO:0000256" key="5">
    <source>
        <dbReference type="ARBA" id="ARBA00023002"/>
    </source>
</evidence>
<reference evidence="11 12" key="1">
    <citation type="submission" date="2024-01" db="EMBL/GenBank/DDBJ databases">
        <title>The genome of the rayed Mediterranean limpet Patella caerulea (Linnaeus, 1758).</title>
        <authorList>
            <person name="Anh-Thu Weber A."/>
            <person name="Halstead-Nussloch G."/>
        </authorList>
    </citation>
    <scope>NUCLEOTIDE SEQUENCE [LARGE SCALE GENOMIC DNA]</scope>
    <source>
        <strain evidence="11">AATW-2023a</strain>
        <tissue evidence="11">Whole specimen</tissue>
    </source>
</reference>
<evidence type="ECO:0000259" key="10">
    <source>
        <dbReference type="PROSITE" id="PS51352"/>
    </source>
</evidence>
<evidence type="ECO:0000313" key="12">
    <source>
        <dbReference type="Proteomes" id="UP001347796"/>
    </source>
</evidence>
<dbReference type="EMBL" id="JAZGQO010000007">
    <property type="protein sequence ID" value="KAK6183393.1"/>
    <property type="molecule type" value="Genomic_DNA"/>
</dbReference>
<protein>
    <recommendedName>
        <fullName evidence="9">Peroxiredoxin-5</fullName>
        <ecNumber evidence="9">1.11.1.24</ecNumber>
    </recommendedName>
</protein>
<keyword evidence="3 9" id="KW-0575">Peroxidase</keyword>
<comment type="caution">
    <text evidence="11">The sequence shown here is derived from an EMBL/GenBank/DDBJ whole genome shotgun (WGS) entry which is preliminary data.</text>
</comment>
<evidence type="ECO:0000256" key="6">
    <source>
        <dbReference type="ARBA" id="ARBA00023284"/>
    </source>
</evidence>
<comment type="similarity">
    <text evidence="2 9">Belongs to the peroxiredoxin family. Prx5 subfamily.</text>
</comment>
<dbReference type="InterPro" id="IPR037944">
    <property type="entry name" value="PRX5-like"/>
</dbReference>
<proteinExistence type="inferred from homology"/>
<dbReference type="EC" id="1.11.1.24" evidence="9"/>
<evidence type="ECO:0000256" key="1">
    <source>
        <dbReference type="ARBA" id="ARBA00003330"/>
    </source>
</evidence>
<dbReference type="InterPro" id="IPR013740">
    <property type="entry name" value="Redoxin"/>
</dbReference>
<dbReference type="Pfam" id="PF08534">
    <property type="entry name" value="Redoxin"/>
    <property type="match status" value="1"/>
</dbReference>
<evidence type="ECO:0000256" key="7">
    <source>
        <dbReference type="ARBA" id="ARBA00049091"/>
    </source>
</evidence>
<dbReference type="PROSITE" id="PS51352">
    <property type="entry name" value="THIOREDOXIN_2"/>
    <property type="match status" value="1"/>
</dbReference>
<evidence type="ECO:0000256" key="9">
    <source>
        <dbReference type="RuleBase" id="RU366011"/>
    </source>
</evidence>
<feature type="active site" description="Cysteine sulfenic acid (-SOH) intermediate" evidence="8">
    <location>
        <position position="79"/>
    </location>
</feature>
<comment type="function">
    <text evidence="1">Thiol-specific peroxidase that catalyzes the reduction of hydrogen peroxide and organic hydroperoxides to water and alcohols, respectively. Plays a role in cell protection against oxidative stress by detoxifying peroxides and as sensor of hydrogen peroxide-mediated signaling events.</text>
</comment>
<dbReference type="FunFam" id="3.40.30.10:FF:000020">
    <property type="entry name" value="Peroxiredoxin"/>
    <property type="match status" value="1"/>
</dbReference>
<dbReference type="GO" id="GO:0005777">
    <property type="term" value="C:peroxisome"/>
    <property type="evidence" value="ECO:0007669"/>
    <property type="project" value="TreeGrafter"/>
</dbReference>
<keyword evidence="5 9" id="KW-0560">Oxidoreductase</keyword>
<keyword evidence="4 9" id="KW-0049">Antioxidant</keyword>
<dbReference type="Gene3D" id="3.40.30.10">
    <property type="entry name" value="Glutaredoxin"/>
    <property type="match status" value="1"/>
</dbReference>
<dbReference type="PANTHER" id="PTHR10430">
    <property type="entry name" value="PEROXIREDOXIN"/>
    <property type="match status" value="1"/>
</dbReference>
<keyword evidence="6 9" id="KW-0676">Redox-active center</keyword>
<dbReference type="Proteomes" id="UP001347796">
    <property type="component" value="Unassembled WGS sequence"/>
</dbReference>
<gene>
    <name evidence="11" type="ORF">SNE40_010883</name>
</gene>
<evidence type="ECO:0000256" key="8">
    <source>
        <dbReference type="PIRSR" id="PIRSR637944-1"/>
    </source>
</evidence>
<dbReference type="GO" id="GO:0008379">
    <property type="term" value="F:thioredoxin peroxidase activity"/>
    <property type="evidence" value="ECO:0007669"/>
    <property type="project" value="InterPro"/>
</dbReference>
<dbReference type="PANTHER" id="PTHR10430:SF16">
    <property type="entry name" value="PEROXIREDOXIN-5, MITOCHONDRIAL"/>
    <property type="match status" value="1"/>
</dbReference>
<feature type="domain" description="Thioredoxin" evidence="10">
    <location>
        <begin position="35"/>
        <end position="191"/>
    </location>
</feature>
<name>A0AAN8JZ52_PATCE</name>
<dbReference type="GO" id="GO:0045454">
    <property type="term" value="P:cell redox homeostasis"/>
    <property type="evidence" value="ECO:0007669"/>
    <property type="project" value="TreeGrafter"/>
</dbReference>
<dbReference type="InterPro" id="IPR036249">
    <property type="entry name" value="Thioredoxin-like_sf"/>
</dbReference>
<dbReference type="AlphaFoldDB" id="A0AAN8JZ52"/>
<evidence type="ECO:0000313" key="11">
    <source>
        <dbReference type="EMBL" id="KAK6183393.1"/>
    </source>
</evidence>
<keyword evidence="12" id="KW-1185">Reference proteome</keyword>
<dbReference type="GO" id="GO:0034599">
    <property type="term" value="P:cellular response to oxidative stress"/>
    <property type="evidence" value="ECO:0007669"/>
    <property type="project" value="InterPro"/>
</dbReference>
<dbReference type="SUPFAM" id="SSF52833">
    <property type="entry name" value="Thioredoxin-like"/>
    <property type="match status" value="1"/>
</dbReference>
<evidence type="ECO:0000256" key="2">
    <source>
        <dbReference type="ARBA" id="ARBA00010505"/>
    </source>
</evidence>
<evidence type="ECO:0000256" key="3">
    <source>
        <dbReference type="ARBA" id="ARBA00022559"/>
    </source>
</evidence>
<evidence type="ECO:0000256" key="4">
    <source>
        <dbReference type="ARBA" id="ARBA00022862"/>
    </source>
</evidence>
<dbReference type="InterPro" id="IPR013766">
    <property type="entry name" value="Thioredoxin_domain"/>
</dbReference>
<accession>A0AAN8JZ52</accession>